<feature type="compositionally biased region" description="Basic and acidic residues" evidence="1">
    <location>
        <begin position="43"/>
        <end position="65"/>
    </location>
</feature>
<accession>A0A022Y0V9</accession>
<dbReference type="AlphaFoldDB" id="A0A022Y0V9"/>
<dbReference type="HOGENOM" id="CLU_1511675_0_0_1"/>
<sequence length="178" mass="18721">MDPGRNGKAESQGDGEGWKKGGTALVDKGGIIATGRPFSDNTSRQRDGAEYDADDRTAQQKDQLESKAVGPQQPSNAVGLGDRSKEKTPINMLLMGLLLEAWGGRVEGGTGGDRDQAGRPLLTSRPQGKSNGLAGLRTGMQPSCAGSKGCVWMGGACRCALDGVYWTSMGWYGTLTHF</sequence>
<dbReference type="Proteomes" id="UP000023623">
    <property type="component" value="Unassembled WGS sequence"/>
</dbReference>
<gene>
    <name evidence="2" type="ORF">H105_02423</name>
</gene>
<feature type="region of interest" description="Disordered" evidence="1">
    <location>
        <begin position="109"/>
        <end position="135"/>
    </location>
</feature>
<evidence type="ECO:0000313" key="2">
    <source>
        <dbReference type="EMBL" id="EZF76171.1"/>
    </source>
</evidence>
<evidence type="ECO:0000313" key="3">
    <source>
        <dbReference type="Proteomes" id="UP000023623"/>
    </source>
</evidence>
<evidence type="ECO:0000256" key="1">
    <source>
        <dbReference type="SAM" id="MobiDB-lite"/>
    </source>
</evidence>
<proteinExistence type="predicted"/>
<name>A0A022Y0V9_TRISD</name>
<organism evidence="2 3">
    <name type="scientific">Trichophyton soudanense CBS 452.61</name>
    <dbReference type="NCBI Taxonomy" id="1215331"/>
    <lineage>
        <taxon>Eukaryota</taxon>
        <taxon>Fungi</taxon>
        <taxon>Dikarya</taxon>
        <taxon>Ascomycota</taxon>
        <taxon>Pezizomycotina</taxon>
        <taxon>Eurotiomycetes</taxon>
        <taxon>Eurotiomycetidae</taxon>
        <taxon>Onygenales</taxon>
        <taxon>Arthrodermataceae</taxon>
        <taxon>Trichophyton</taxon>
    </lineage>
</organism>
<protein>
    <submittedName>
        <fullName evidence="2">Uncharacterized protein</fullName>
    </submittedName>
</protein>
<keyword evidence="3" id="KW-1185">Reference proteome</keyword>
<dbReference type="EMBL" id="KK208786">
    <property type="protein sequence ID" value="EZF76171.1"/>
    <property type="molecule type" value="Genomic_DNA"/>
</dbReference>
<feature type="region of interest" description="Disordered" evidence="1">
    <location>
        <begin position="1"/>
        <end position="85"/>
    </location>
</feature>
<reference evidence="2 3" key="1">
    <citation type="submission" date="2014-02" db="EMBL/GenBank/DDBJ databases">
        <title>The Genome Sequence of Trichophyton rubrum (morphotype soudanense) CBS 452.61.</title>
        <authorList>
            <consortium name="The Broad Institute Genomics Platform"/>
            <person name="Cuomo C.A."/>
            <person name="White T.C."/>
            <person name="Graser Y."/>
            <person name="Martinez-Rossi N."/>
            <person name="Heitman J."/>
            <person name="Young S.K."/>
            <person name="Zeng Q."/>
            <person name="Gargeya S."/>
            <person name="Abouelleil A."/>
            <person name="Alvarado L."/>
            <person name="Chapman S.B."/>
            <person name="Gainer-Dewar J."/>
            <person name="Goldberg J."/>
            <person name="Griggs A."/>
            <person name="Gujja S."/>
            <person name="Hansen M."/>
            <person name="Howarth C."/>
            <person name="Imamovic A."/>
            <person name="Larimer J."/>
            <person name="Martinez D."/>
            <person name="Murphy C."/>
            <person name="Pearson M.D."/>
            <person name="Persinoti G."/>
            <person name="Poon T."/>
            <person name="Priest M."/>
            <person name="Roberts A.D."/>
            <person name="Saif S."/>
            <person name="Shea T.D."/>
            <person name="Sykes S.N."/>
            <person name="Wortman J."/>
            <person name="Nusbaum C."/>
            <person name="Birren B."/>
        </authorList>
    </citation>
    <scope>NUCLEOTIDE SEQUENCE [LARGE SCALE GENOMIC DNA]</scope>
    <source>
        <strain evidence="2 3">CBS 452.61</strain>
    </source>
</reference>